<dbReference type="Gene3D" id="3.40.630.30">
    <property type="match status" value="1"/>
</dbReference>
<keyword evidence="1 4" id="KW-0808">Transferase</keyword>
<feature type="domain" description="N-acetyltransferase" evidence="3">
    <location>
        <begin position="1"/>
        <end position="128"/>
    </location>
</feature>
<gene>
    <name evidence="4" type="ORF">DFR42_102632</name>
</gene>
<evidence type="ECO:0000256" key="1">
    <source>
        <dbReference type="ARBA" id="ARBA00022679"/>
    </source>
</evidence>
<proteinExistence type="predicted"/>
<keyword evidence="5" id="KW-1185">Reference proteome</keyword>
<dbReference type="PROSITE" id="PS51186">
    <property type="entry name" value="GNAT"/>
    <property type="match status" value="1"/>
</dbReference>
<keyword evidence="2" id="KW-0012">Acyltransferase</keyword>
<dbReference type="AlphaFoldDB" id="A0A318JE83"/>
<dbReference type="InterPro" id="IPR016181">
    <property type="entry name" value="Acyl_CoA_acyltransferase"/>
</dbReference>
<dbReference type="PANTHER" id="PTHR43800:SF1">
    <property type="entry name" value="PEPTIDYL-LYSINE N-ACETYLTRANSFERASE YJAB"/>
    <property type="match status" value="1"/>
</dbReference>
<evidence type="ECO:0000313" key="4">
    <source>
        <dbReference type="EMBL" id="PXX45404.1"/>
    </source>
</evidence>
<protein>
    <submittedName>
        <fullName evidence="4">Acetyltransferase (GNAT) family protein</fullName>
    </submittedName>
</protein>
<reference evidence="4 5" key="1">
    <citation type="submission" date="2018-05" db="EMBL/GenBank/DDBJ databases">
        <title>Genomic Encyclopedia of Type Strains, Phase IV (KMG-IV): sequencing the most valuable type-strain genomes for metagenomic binning, comparative biology and taxonomic classification.</title>
        <authorList>
            <person name="Goeker M."/>
        </authorList>
    </citation>
    <scope>NUCLEOTIDE SEQUENCE [LARGE SCALE GENOMIC DNA]</scope>
    <source>
        <strain evidence="4 5">DSM 19792</strain>
    </source>
</reference>
<dbReference type="Proteomes" id="UP000247792">
    <property type="component" value="Unassembled WGS sequence"/>
</dbReference>
<dbReference type="Pfam" id="PF13673">
    <property type="entry name" value="Acetyltransf_10"/>
    <property type="match status" value="1"/>
</dbReference>
<dbReference type="GO" id="GO:0016747">
    <property type="term" value="F:acyltransferase activity, transferring groups other than amino-acyl groups"/>
    <property type="evidence" value="ECO:0007669"/>
    <property type="project" value="InterPro"/>
</dbReference>
<organism evidence="4 5">
    <name type="scientific">Undibacterium pigrum</name>
    <dbReference type="NCBI Taxonomy" id="401470"/>
    <lineage>
        <taxon>Bacteria</taxon>
        <taxon>Pseudomonadati</taxon>
        <taxon>Pseudomonadota</taxon>
        <taxon>Betaproteobacteria</taxon>
        <taxon>Burkholderiales</taxon>
        <taxon>Oxalobacteraceae</taxon>
        <taxon>Undibacterium</taxon>
    </lineage>
</organism>
<evidence type="ECO:0000313" key="5">
    <source>
        <dbReference type="Proteomes" id="UP000247792"/>
    </source>
</evidence>
<evidence type="ECO:0000256" key="2">
    <source>
        <dbReference type="ARBA" id="ARBA00023315"/>
    </source>
</evidence>
<sequence>MQAIYRECVITAAWQQRAADTIPDFAQVSRGETVWLAVDDNDNARAVLAVQEAGAYIHHLYVAPDMQGRGLGKALLQHLQTCIPFPWRLKCVAKNHVALGFYEHLGWHQIEQGQGEDGIYYLLEHTGPI</sequence>
<dbReference type="PANTHER" id="PTHR43800">
    <property type="entry name" value="PEPTIDYL-LYSINE N-ACETYLTRANSFERASE YJAB"/>
    <property type="match status" value="1"/>
</dbReference>
<name>A0A318JE83_9BURK</name>
<comment type="caution">
    <text evidence="4">The sequence shown here is derived from an EMBL/GenBank/DDBJ whole genome shotgun (WGS) entry which is preliminary data.</text>
</comment>
<dbReference type="EMBL" id="QJKB01000002">
    <property type="protein sequence ID" value="PXX45404.1"/>
    <property type="molecule type" value="Genomic_DNA"/>
</dbReference>
<dbReference type="CDD" id="cd04301">
    <property type="entry name" value="NAT_SF"/>
    <property type="match status" value="1"/>
</dbReference>
<evidence type="ECO:0000259" key="3">
    <source>
        <dbReference type="PROSITE" id="PS51186"/>
    </source>
</evidence>
<accession>A0A318JE83</accession>
<dbReference type="SUPFAM" id="SSF55729">
    <property type="entry name" value="Acyl-CoA N-acyltransferases (Nat)"/>
    <property type="match status" value="1"/>
</dbReference>
<dbReference type="InterPro" id="IPR000182">
    <property type="entry name" value="GNAT_dom"/>
</dbReference>